<dbReference type="EMBL" id="CAADIW010000015">
    <property type="protein sequence ID" value="VFS23784.1"/>
    <property type="molecule type" value="Genomic_DNA"/>
</dbReference>
<dbReference type="Proteomes" id="UP000351155">
    <property type="component" value="Unassembled WGS sequence"/>
</dbReference>
<name>A0A484XJC1_9ENTR</name>
<protein>
    <submittedName>
        <fullName evidence="2">Uncharacterized protein</fullName>
    </submittedName>
</protein>
<sequence length="43" mass="4714">MAERPDLIDPIPEDEPIPGDDVPDVPDVNDPLAPEDPDVKRPL</sequence>
<dbReference type="RefSeq" id="WP_088209180.1">
    <property type="nucleotide sequence ID" value="NZ_CABKNU010000010.1"/>
</dbReference>
<evidence type="ECO:0000313" key="3">
    <source>
        <dbReference type="Proteomes" id="UP000351155"/>
    </source>
</evidence>
<organism evidence="2 3">
    <name type="scientific">Enterobacter cancerogenus</name>
    <dbReference type="NCBI Taxonomy" id="69218"/>
    <lineage>
        <taxon>Bacteria</taxon>
        <taxon>Pseudomonadati</taxon>
        <taxon>Pseudomonadota</taxon>
        <taxon>Gammaproteobacteria</taxon>
        <taxon>Enterobacterales</taxon>
        <taxon>Enterobacteriaceae</taxon>
        <taxon>Enterobacter</taxon>
        <taxon>Enterobacter cloacae complex</taxon>
    </lineage>
</organism>
<dbReference type="GeneID" id="71775536"/>
<evidence type="ECO:0000313" key="2">
    <source>
        <dbReference type="EMBL" id="VFS23784.1"/>
    </source>
</evidence>
<accession>A0A484XJC1</accession>
<dbReference type="AlphaFoldDB" id="A0A484XJC1"/>
<proteinExistence type="predicted"/>
<gene>
    <name evidence="2" type="ORF">NCTC12126_02059</name>
</gene>
<feature type="region of interest" description="Disordered" evidence="1">
    <location>
        <begin position="1"/>
        <end position="43"/>
    </location>
</feature>
<reference evidence="2 3" key="1">
    <citation type="submission" date="2019-03" db="EMBL/GenBank/DDBJ databases">
        <authorList>
            <consortium name="Pathogen Informatics"/>
        </authorList>
    </citation>
    <scope>NUCLEOTIDE SEQUENCE [LARGE SCALE GENOMIC DNA]</scope>
    <source>
        <strain evidence="2 3">NCTC12126</strain>
    </source>
</reference>
<evidence type="ECO:0000256" key="1">
    <source>
        <dbReference type="SAM" id="MobiDB-lite"/>
    </source>
</evidence>
<feature type="compositionally biased region" description="Acidic residues" evidence="1">
    <location>
        <begin position="11"/>
        <end position="24"/>
    </location>
</feature>